<dbReference type="OrthoDB" id="199940at2759"/>
<evidence type="ECO:0000313" key="2">
    <source>
        <dbReference type="Proteomes" id="UP001165065"/>
    </source>
</evidence>
<proteinExistence type="predicted"/>
<comment type="caution">
    <text evidence="1">The sequence shown here is derived from an EMBL/GenBank/DDBJ whole genome shotgun (WGS) entry which is preliminary data.</text>
</comment>
<accession>A0A9W7GNF0</accession>
<dbReference type="AlphaFoldDB" id="A0A9W7GNF0"/>
<name>A0A9W7GNF0_9STRA</name>
<organism evidence="1 2">
    <name type="scientific">Triparma columacea</name>
    <dbReference type="NCBI Taxonomy" id="722753"/>
    <lineage>
        <taxon>Eukaryota</taxon>
        <taxon>Sar</taxon>
        <taxon>Stramenopiles</taxon>
        <taxon>Ochrophyta</taxon>
        <taxon>Bolidophyceae</taxon>
        <taxon>Parmales</taxon>
        <taxon>Triparmaceae</taxon>
        <taxon>Triparma</taxon>
    </lineage>
</organism>
<keyword evidence="2" id="KW-1185">Reference proteome</keyword>
<dbReference type="EMBL" id="BRYA01000375">
    <property type="protein sequence ID" value="GMI48109.1"/>
    <property type="molecule type" value="Genomic_DNA"/>
</dbReference>
<dbReference type="Proteomes" id="UP001165065">
    <property type="component" value="Unassembled WGS sequence"/>
</dbReference>
<gene>
    <name evidence="1" type="ORF">TrCOL_g902</name>
</gene>
<sequence length="428" mass="49008">MRTIEWYKETEPYILPSLRSFLPTMVSSTSVVSQIIDSLYSLSVRSRQTHSSSLTTRRSLSNGEYARDCTNLYRELERIIVKETSIDGLPVVMKGVDRKLNGGLANCLLSSFSQTIDVCFSLIEDENEGQSATQLLLPPPSLIAFNKRTDCPSDILSKAQSHLLLSSSLDCLDFIPKKKIPSYFNHVLTDESIIQKLIDIVTSPAFDVMLRQRVADLLSLGKMSRIVENTFSNMDLRASILFLARNFLLIAEYPIQEQVIFFLHILHRRLNKTKSGAPYAREILHSFKSTCPPLFRTFPNLSTGSSPFYDSIRDCLQQHQEDKIRAWDMSHSYNRWWGEGESCSTMHQVKGVYMEDTLRRLEVPIGYVSHIDVNASSTSFWCFESEQHTQSPTTSPHLIVLYHVDVCRISYSKTHKTCKLYFKRPTFE</sequence>
<evidence type="ECO:0000313" key="1">
    <source>
        <dbReference type="EMBL" id="GMI48109.1"/>
    </source>
</evidence>
<reference evidence="2" key="1">
    <citation type="journal article" date="2023" name="Commun. Biol.">
        <title>Genome analysis of Parmales, the sister group of diatoms, reveals the evolutionary specialization of diatoms from phago-mixotrophs to photoautotrophs.</title>
        <authorList>
            <person name="Ban H."/>
            <person name="Sato S."/>
            <person name="Yoshikawa S."/>
            <person name="Yamada K."/>
            <person name="Nakamura Y."/>
            <person name="Ichinomiya M."/>
            <person name="Sato N."/>
            <person name="Blanc-Mathieu R."/>
            <person name="Endo H."/>
            <person name="Kuwata A."/>
            <person name="Ogata H."/>
        </authorList>
    </citation>
    <scope>NUCLEOTIDE SEQUENCE [LARGE SCALE GENOMIC DNA]</scope>
</reference>
<protein>
    <submittedName>
        <fullName evidence="1">Uncharacterized protein</fullName>
    </submittedName>
</protein>